<dbReference type="InterPro" id="IPR019783">
    <property type="entry name" value="SDO1/SBDS_N"/>
</dbReference>
<reference evidence="2" key="1">
    <citation type="submission" date="2022-07" db="EMBL/GenBank/DDBJ databases">
        <title>Phylogenomic reconstructions and comparative analyses of Kickxellomycotina fungi.</title>
        <authorList>
            <person name="Reynolds N.K."/>
            <person name="Stajich J.E."/>
            <person name="Barry K."/>
            <person name="Grigoriev I.V."/>
            <person name="Crous P."/>
            <person name="Smith M.E."/>
        </authorList>
    </citation>
    <scope>NUCLEOTIDE SEQUENCE</scope>
    <source>
        <strain evidence="2">NBRC 100468</strain>
    </source>
</reference>
<dbReference type="Pfam" id="PF01172">
    <property type="entry name" value="SBDS_N"/>
    <property type="match status" value="1"/>
</dbReference>
<dbReference type="OrthoDB" id="2567806at2759"/>
<accession>A0A9W8A6S9</accession>
<dbReference type="EMBL" id="JANBPU010000027">
    <property type="protein sequence ID" value="KAJ1919398.1"/>
    <property type="molecule type" value="Genomic_DNA"/>
</dbReference>
<evidence type="ECO:0000313" key="3">
    <source>
        <dbReference type="Proteomes" id="UP001150538"/>
    </source>
</evidence>
<dbReference type="AlphaFoldDB" id="A0A9W8A6S9"/>
<gene>
    <name evidence="2" type="ORF">H4219_001990</name>
</gene>
<dbReference type="Proteomes" id="UP001150538">
    <property type="component" value="Unassembled WGS sequence"/>
</dbReference>
<protein>
    <recommendedName>
        <fullName evidence="1">Ribosome maturation protein SDO1/SBDS N-terminal domain-containing protein</fullName>
    </recommendedName>
</protein>
<comment type="caution">
    <text evidence="2">The sequence shown here is derived from an EMBL/GenBank/DDBJ whole genome shotgun (WGS) entry which is preliminary data.</text>
</comment>
<organism evidence="2 3">
    <name type="scientific">Mycoemilia scoparia</name>
    <dbReference type="NCBI Taxonomy" id="417184"/>
    <lineage>
        <taxon>Eukaryota</taxon>
        <taxon>Fungi</taxon>
        <taxon>Fungi incertae sedis</taxon>
        <taxon>Zoopagomycota</taxon>
        <taxon>Kickxellomycotina</taxon>
        <taxon>Kickxellomycetes</taxon>
        <taxon>Kickxellales</taxon>
        <taxon>Kickxellaceae</taxon>
        <taxon>Mycoemilia</taxon>
    </lineage>
</organism>
<proteinExistence type="predicted"/>
<dbReference type="InterPro" id="IPR036786">
    <property type="entry name" value="Ribosome_mat_SBDS_N_sf"/>
</dbReference>
<evidence type="ECO:0000259" key="1">
    <source>
        <dbReference type="Pfam" id="PF01172"/>
    </source>
</evidence>
<dbReference type="SUPFAM" id="SSF89895">
    <property type="entry name" value="FYSH domain"/>
    <property type="match status" value="1"/>
</dbReference>
<name>A0A9W8A6S9_9FUNG</name>
<sequence length="104" mass="11438">MHSGKQNAAEQVSYKVDNNEFIIYAIPGQTQKWKKDSTIPLVEVVESFDIFDSSSGGNSGIKSRPSKGVLMSAFNTDKDVDIVTQILKNGQVKGAVNLKNNYEK</sequence>
<keyword evidence="3" id="KW-1185">Reference proteome</keyword>
<evidence type="ECO:0000313" key="2">
    <source>
        <dbReference type="EMBL" id="KAJ1919398.1"/>
    </source>
</evidence>
<feature type="domain" description="Ribosome maturation protein SDO1/SBDS N-terminal" evidence="1">
    <location>
        <begin position="11"/>
        <end position="94"/>
    </location>
</feature>
<dbReference type="Gene3D" id="3.30.1250.10">
    <property type="entry name" value="Ribosome maturation protein SBDS, N-terminal domain"/>
    <property type="match status" value="1"/>
</dbReference>